<dbReference type="Gene3D" id="3.90.76.10">
    <property type="entry name" value="Dipeptide-binding Protein, Domain 1"/>
    <property type="match status" value="1"/>
</dbReference>
<dbReference type="SUPFAM" id="SSF53850">
    <property type="entry name" value="Periplasmic binding protein-like II"/>
    <property type="match status" value="1"/>
</dbReference>
<keyword evidence="3" id="KW-0732">Signal</keyword>
<feature type="domain" description="Solute-binding protein family 5" evidence="4">
    <location>
        <begin position="43"/>
        <end position="406"/>
    </location>
</feature>
<dbReference type="EMBL" id="BMNA01000001">
    <property type="protein sequence ID" value="GGL90156.1"/>
    <property type="molecule type" value="Genomic_DNA"/>
</dbReference>
<dbReference type="GO" id="GO:1904680">
    <property type="term" value="F:peptide transmembrane transporter activity"/>
    <property type="evidence" value="ECO:0007669"/>
    <property type="project" value="TreeGrafter"/>
</dbReference>
<dbReference type="PANTHER" id="PTHR30290">
    <property type="entry name" value="PERIPLASMIC BINDING COMPONENT OF ABC TRANSPORTER"/>
    <property type="match status" value="1"/>
</dbReference>
<keyword evidence="6" id="KW-1185">Reference proteome</keyword>
<proteinExistence type="inferred from homology"/>
<name>A0A917SN25_9ACTN</name>
<dbReference type="GO" id="GO:0042597">
    <property type="term" value="C:periplasmic space"/>
    <property type="evidence" value="ECO:0007669"/>
    <property type="project" value="UniProtKB-ARBA"/>
</dbReference>
<dbReference type="CDD" id="cd08509">
    <property type="entry name" value="PBP2_TmCBP_oligosaccharides_like"/>
    <property type="match status" value="1"/>
</dbReference>
<dbReference type="AlphaFoldDB" id="A0A917SN25"/>
<protein>
    <submittedName>
        <fullName evidence="5">ABC transporter substrate-binding protein</fullName>
    </submittedName>
</protein>
<gene>
    <name evidence="5" type="ORF">GCM10011594_07290</name>
</gene>
<dbReference type="Gene3D" id="3.40.190.10">
    <property type="entry name" value="Periplasmic binding protein-like II"/>
    <property type="match status" value="1"/>
</dbReference>
<organism evidence="5 6">
    <name type="scientific">Nakamurella endophytica</name>
    <dbReference type="NCBI Taxonomy" id="1748367"/>
    <lineage>
        <taxon>Bacteria</taxon>
        <taxon>Bacillati</taxon>
        <taxon>Actinomycetota</taxon>
        <taxon>Actinomycetes</taxon>
        <taxon>Nakamurellales</taxon>
        <taxon>Nakamurellaceae</taxon>
        <taxon>Nakamurella</taxon>
    </lineage>
</organism>
<dbReference type="PIRSF" id="PIRSF002741">
    <property type="entry name" value="MppA"/>
    <property type="match status" value="1"/>
</dbReference>
<reference evidence="5" key="1">
    <citation type="journal article" date="2014" name="Int. J. Syst. Evol. Microbiol.">
        <title>Complete genome sequence of Corynebacterium casei LMG S-19264T (=DSM 44701T), isolated from a smear-ripened cheese.</title>
        <authorList>
            <consortium name="US DOE Joint Genome Institute (JGI-PGF)"/>
            <person name="Walter F."/>
            <person name="Albersmeier A."/>
            <person name="Kalinowski J."/>
            <person name="Ruckert C."/>
        </authorList>
    </citation>
    <scope>NUCLEOTIDE SEQUENCE</scope>
    <source>
        <strain evidence="5">CGMCC 4.7308</strain>
    </source>
</reference>
<evidence type="ECO:0000256" key="3">
    <source>
        <dbReference type="ARBA" id="ARBA00022729"/>
    </source>
</evidence>
<accession>A0A917SN25</accession>
<evidence type="ECO:0000256" key="1">
    <source>
        <dbReference type="ARBA" id="ARBA00005695"/>
    </source>
</evidence>
<sequence length="510" mass="55737">MQGDSGNPTLVENFNPFSAASELGGTRLIYEPLEIASPIDGTFTPFLATDHRFTDPRTLVFTIRKGVTWSDGEPFTAADVVFTFRLLKQYPALDITGVWSVISSVAESGNLFTATFNTANVPFAATVAAVPIVPQHLWADIADPTRYANTTPVGTGPFTLSSFEPTQYALAKNPSYWQADNVAPATVLFPAQSTNQVTNQLNVVAGTYDWAYNYLPNVKDTYVSRDPDNIYWFPPGGTIGLFMNLTRAPYTDANFRKGVSLAIDRDLVAQKAVNGYTTGASMSGLVLPNQQKWLDPSLSRRGYVEQDLTAAKASFAKAGFTESNGRLVDGGGRQVSMTISMPANYSDWVTAAKETANQLGAVGISVQLDLPQAAQFQTEIQTGNFDVAMNSFAGTGLPYTDFRNGLASSFAAPINTRTVNNFERYKNRTLDQALATLAAATDEQTQREATYRLERIMYEQVPIVLLYYGGSWGLFSTRHFTGWPSAENPYTLPTSYNNSILVVLTRLKKA</sequence>
<comment type="similarity">
    <text evidence="1">Belongs to the bacterial solute-binding protein 5 family.</text>
</comment>
<dbReference type="GO" id="GO:0043190">
    <property type="term" value="C:ATP-binding cassette (ABC) transporter complex"/>
    <property type="evidence" value="ECO:0007669"/>
    <property type="project" value="InterPro"/>
</dbReference>
<dbReference type="InterPro" id="IPR039424">
    <property type="entry name" value="SBP_5"/>
</dbReference>
<keyword evidence="2" id="KW-0813">Transport</keyword>
<evidence type="ECO:0000313" key="6">
    <source>
        <dbReference type="Proteomes" id="UP000655208"/>
    </source>
</evidence>
<dbReference type="Pfam" id="PF00496">
    <property type="entry name" value="SBP_bac_5"/>
    <property type="match status" value="1"/>
</dbReference>
<dbReference type="Proteomes" id="UP000655208">
    <property type="component" value="Unassembled WGS sequence"/>
</dbReference>
<dbReference type="InterPro" id="IPR030678">
    <property type="entry name" value="Peptide/Ni-bd"/>
</dbReference>
<dbReference type="Gene3D" id="3.10.105.10">
    <property type="entry name" value="Dipeptide-binding Protein, Domain 3"/>
    <property type="match status" value="1"/>
</dbReference>
<dbReference type="GO" id="GO:0015833">
    <property type="term" value="P:peptide transport"/>
    <property type="evidence" value="ECO:0007669"/>
    <property type="project" value="TreeGrafter"/>
</dbReference>
<dbReference type="InterPro" id="IPR000914">
    <property type="entry name" value="SBP_5_dom"/>
</dbReference>
<comment type="caution">
    <text evidence="5">The sequence shown here is derived from an EMBL/GenBank/DDBJ whole genome shotgun (WGS) entry which is preliminary data.</text>
</comment>
<dbReference type="PANTHER" id="PTHR30290:SF9">
    <property type="entry name" value="OLIGOPEPTIDE-BINDING PROTEIN APPA"/>
    <property type="match status" value="1"/>
</dbReference>
<evidence type="ECO:0000259" key="4">
    <source>
        <dbReference type="Pfam" id="PF00496"/>
    </source>
</evidence>
<evidence type="ECO:0000256" key="2">
    <source>
        <dbReference type="ARBA" id="ARBA00022448"/>
    </source>
</evidence>
<evidence type="ECO:0000313" key="5">
    <source>
        <dbReference type="EMBL" id="GGL90156.1"/>
    </source>
</evidence>
<reference evidence="5" key="2">
    <citation type="submission" date="2020-09" db="EMBL/GenBank/DDBJ databases">
        <authorList>
            <person name="Sun Q."/>
            <person name="Zhou Y."/>
        </authorList>
    </citation>
    <scope>NUCLEOTIDE SEQUENCE</scope>
    <source>
        <strain evidence="5">CGMCC 4.7308</strain>
    </source>
</reference>